<accession>A0A4C1ZP53</accession>
<keyword evidence="3" id="KW-1185">Reference proteome</keyword>
<reference evidence="2 3" key="1">
    <citation type="journal article" date="2019" name="Commun. Biol.">
        <title>The bagworm genome reveals a unique fibroin gene that provides high tensile strength.</title>
        <authorList>
            <person name="Kono N."/>
            <person name="Nakamura H."/>
            <person name="Ohtoshi R."/>
            <person name="Tomita M."/>
            <person name="Numata K."/>
            <person name="Arakawa K."/>
        </authorList>
    </citation>
    <scope>NUCLEOTIDE SEQUENCE [LARGE SCALE GENOMIC DNA]</scope>
</reference>
<protein>
    <submittedName>
        <fullName evidence="2">Uncharacterized protein</fullName>
    </submittedName>
</protein>
<evidence type="ECO:0000256" key="1">
    <source>
        <dbReference type="SAM" id="MobiDB-lite"/>
    </source>
</evidence>
<dbReference type="Proteomes" id="UP000299102">
    <property type="component" value="Unassembled WGS sequence"/>
</dbReference>
<feature type="region of interest" description="Disordered" evidence="1">
    <location>
        <begin position="41"/>
        <end position="115"/>
    </location>
</feature>
<organism evidence="2 3">
    <name type="scientific">Eumeta variegata</name>
    <name type="common">Bagworm moth</name>
    <name type="synonym">Eumeta japonica</name>
    <dbReference type="NCBI Taxonomy" id="151549"/>
    <lineage>
        <taxon>Eukaryota</taxon>
        <taxon>Metazoa</taxon>
        <taxon>Ecdysozoa</taxon>
        <taxon>Arthropoda</taxon>
        <taxon>Hexapoda</taxon>
        <taxon>Insecta</taxon>
        <taxon>Pterygota</taxon>
        <taxon>Neoptera</taxon>
        <taxon>Endopterygota</taxon>
        <taxon>Lepidoptera</taxon>
        <taxon>Glossata</taxon>
        <taxon>Ditrysia</taxon>
        <taxon>Tineoidea</taxon>
        <taxon>Psychidae</taxon>
        <taxon>Oiketicinae</taxon>
        <taxon>Eumeta</taxon>
    </lineage>
</organism>
<feature type="compositionally biased region" description="Basic and acidic residues" evidence="1">
    <location>
        <begin position="103"/>
        <end position="115"/>
    </location>
</feature>
<evidence type="ECO:0000313" key="3">
    <source>
        <dbReference type="Proteomes" id="UP000299102"/>
    </source>
</evidence>
<evidence type="ECO:0000313" key="2">
    <source>
        <dbReference type="EMBL" id="GBP88854.1"/>
    </source>
</evidence>
<dbReference type="EMBL" id="BGZK01001962">
    <property type="protein sequence ID" value="GBP88854.1"/>
    <property type="molecule type" value="Genomic_DNA"/>
</dbReference>
<comment type="caution">
    <text evidence="2">The sequence shown here is derived from an EMBL/GenBank/DDBJ whole genome shotgun (WGS) entry which is preliminary data.</text>
</comment>
<dbReference type="AlphaFoldDB" id="A0A4C1ZP53"/>
<proteinExistence type="predicted"/>
<name>A0A4C1ZP53_EUMVA</name>
<sequence>MYVRKTKSAFESRFIVFPGAYSQARGHAGARRRESRIRIRAATSEAGHPNDLTGAAESGGRHVPPLLDLNCSRRDLSPRRGRNLGPPRIEMKRGTESPTVRATDSRSHAQAELEH</sequence>
<gene>
    <name evidence="2" type="ORF">EVAR_64683_1</name>
</gene>